<dbReference type="InterPro" id="IPR027417">
    <property type="entry name" value="P-loop_NTPase"/>
</dbReference>
<evidence type="ECO:0000256" key="3">
    <source>
        <dbReference type="ARBA" id="ARBA00022840"/>
    </source>
</evidence>
<evidence type="ECO:0000256" key="4">
    <source>
        <dbReference type="SAM" id="MobiDB-lite"/>
    </source>
</evidence>
<dbReference type="InterPro" id="IPR003959">
    <property type="entry name" value="ATPase_AAA_core"/>
</dbReference>
<keyword evidence="2" id="KW-0547">Nucleotide-binding</keyword>
<evidence type="ECO:0000256" key="1">
    <source>
        <dbReference type="ARBA" id="ARBA00010378"/>
    </source>
</evidence>
<dbReference type="Gene3D" id="1.10.8.60">
    <property type="match status" value="2"/>
</dbReference>
<sequence length="941" mass="104955">MTMTAKEILKFLLPEYQILTTINEKGFIAQDPAESRLRLPPTQTYPSGMVAQQTEPAPAAAQPMPSISAAPFPQPDESLTSPKNISGNEESKTTTEPSNAFADLPASLKKYWVGSERDRHALCKAFQRPYVKGFEHNIPKNAILLIGENSRGKTYAVKCISELLKQRKIFRSPALSIIDFNDYAADTSQGLFLSDLYQALNTHTEAVVFENVEKSSMPQLEILYQLLTEGTYRLSKRYMMHNSSLVEATGMLDTGLVSNIEARGKFFVFTTTLSQAKIIAFLGNKIIKEFGDIIALDPIAGKQIKDLAYTLCVNMLHKCKDNLHIDAEVDETLINELSTHYGTTHSIKDLATYIEDQLYDPLTEMKLQEKLHDHERIQLSYDKGYCVAAESGEIIRTSAYQKNYYALELEDARQELEQVIGLAKVKEYVRNLENNVKVQRLRAGKGLKSTNLSMHMIFAGNPGTGKTTMARIVAKYLKAIGVLSSGHLCEVTRADLVGQYVGHTAAKTTAVIKSAIGGVLFIDEAYSLSRGKGDVFGTEAIDALVKGMEDNREDLVVILAGYEKEMQEFLKTNSGLKSRFPNIVHFEDYTIEEMCRIADVTATAKGYKLSDLCTDGLRHTFEKHQIKGKNDSGNGRLVRNLIEDAILKQSQRIMQNPEDNMELLLPEDFGFTEQTGFDLEKRLNKVIGIENVKKYIRSLAARIKIQAMRRQAGLKTDDTQTLHMIFAGNPGTGKTMMARTVADVLYNLKVIPTNKLIETDRSGLVAGYVGQTAIKTRQVIETALGGVLFIDEAYALAQGSKNDFGQEAIDTLVKMMDDNRDQLVVILAGYSEDMHSFLRKNAGLQSRFANIIEFPDYTTDELMQIAENMYAGNGYVLDADSQALLREKFAAARLDKQFGNGRYVRNVFEKSINNQALRLSKENNLSQAALSTITKNDIQEV</sequence>
<evidence type="ECO:0000313" key="6">
    <source>
        <dbReference type="EMBL" id="SFH73940.1"/>
    </source>
</evidence>
<dbReference type="FunFam" id="3.40.50.300:FF:000216">
    <property type="entry name" value="Type VII secretion ATPase EccA"/>
    <property type="match status" value="2"/>
</dbReference>
<gene>
    <name evidence="6" type="ORF">SAMN04487861_103143</name>
</gene>
<dbReference type="SUPFAM" id="SSF52540">
    <property type="entry name" value="P-loop containing nucleoside triphosphate hydrolases"/>
    <property type="match status" value="3"/>
</dbReference>
<dbReference type="SMART" id="SM00382">
    <property type="entry name" value="AAA"/>
    <property type="match status" value="3"/>
</dbReference>
<dbReference type="Pfam" id="PF17866">
    <property type="entry name" value="AAA_lid_6"/>
    <property type="match status" value="2"/>
</dbReference>
<accession>A0A1I3CH96</accession>
<dbReference type="GO" id="GO:0016887">
    <property type="term" value="F:ATP hydrolysis activity"/>
    <property type="evidence" value="ECO:0007669"/>
    <property type="project" value="InterPro"/>
</dbReference>
<feature type="compositionally biased region" description="Polar residues" evidence="4">
    <location>
        <begin position="77"/>
        <end position="98"/>
    </location>
</feature>
<dbReference type="Pfam" id="PF00004">
    <property type="entry name" value="AAA"/>
    <property type="match status" value="2"/>
</dbReference>
<dbReference type="EMBL" id="FOQK01000003">
    <property type="protein sequence ID" value="SFH73940.1"/>
    <property type="molecule type" value="Genomic_DNA"/>
</dbReference>
<evidence type="ECO:0000259" key="5">
    <source>
        <dbReference type="SMART" id="SM00382"/>
    </source>
</evidence>
<dbReference type="InterPro" id="IPR000641">
    <property type="entry name" value="CbxX/CfxQ"/>
</dbReference>
<dbReference type="GO" id="GO:0005524">
    <property type="term" value="F:ATP binding"/>
    <property type="evidence" value="ECO:0007669"/>
    <property type="project" value="UniProtKB-KW"/>
</dbReference>
<proteinExistence type="inferred from homology"/>
<dbReference type="PANTHER" id="PTHR43392:SF2">
    <property type="entry name" value="AAA-TYPE ATPASE FAMILY PROTEIN _ ANKYRIN REPEAT FAMILY PROTEIN"/>
    <property type="match status" value="1"/>
</dbReference>
<feature type="domain" description="AAA+ ATPase" evidence="5">
    <location>
        <begin position="720"/>
        <end position="858"/>
    </location>
</feature>
<evidence type="ECO:0000256" key="2">
    <source>
        <dbReference type="ARBA" id="ARBA00022741"/>
    </source>
</evidence>
<dbReference type="Proteomes" id="UP000183639">
    <property type="component" value="Unassembled WGS sequence"/>
</dbReference>
<evidence type="ECO:0000313" key="7">
    <source>
        <dbReference type="Proteomes" id="UP000183639"/>
    </source>
</evidence>
<dbReference type="CDD" id="cd00009">
    <property type="entry name" value="AAA"/>
    <property type="match status" value="2"/>
</dbReference>
<dbReference type="InterPro" id="IPR050773">
    <property type="entry name" value="CbxX/CfxQ_RuBisCO_ESX"/>
</dbReference>
<organism evidence="6 7">
    <name type="scientific">Selenomonas ruminantium</name>
    <dbReference type="NCBI Taxonomy" id="971"/>
    <lineage>
        <taxon>Bacteria</taxon>
        <taxon>Bacillati</taxon>
        <taxon>Bacillota</taxon>
        <taxon>Negativicutes</taxon>
        <taxon>Selenomonadales</taxon>
        <taxon>Selenomonadaceae</taxon>
        <taxon>Selenomonas</taxon>
    </lineage>
</organism>
<feature type="region of interest" description="Disordered" evidence="4">
    <location>
        <begin position="33"/>
        <end position="99"/>
    </location>
</feature>
<dbReference type="PANTHER" id="PTHR43392">
    <property type="entry name" value="AAA-TYPE ATPASE FAMILY PROTEIN / ANKYRIN REPEAT FAMILY PROTEIN"/>
    <property type="match status" value="1"/>
</dbReference>
<dbReference type="PRINTS" id="PR00819">
    <property type="entry name" value="CBXCFQXSUPER"/>
</dbReference>
<name>A0A1I3CH96_SELRU</name>
<comment type="similarity">
    <text evidence="1">Belongs to the CbxX/CfxQ family.</text>
</comment>
<feature type="compositionally biased region" description="Low complexity" evidence="4">
    <location>
        <begin position="51"/>
        <end position="71"/>
    </location>
</feature>
<dbReference type="InterPro" id="IPR041627">
    <property type="entry name" value="AAA_lid_6"/>
</dbReference>
<feature type="domain" description="AAA+ ATPase" evidence="5">
    <location>
        <begin position="452"/>
        <end position="590"/>
    </location>
</feature>
<dbReference type="AlphaFoldDB" id="A0A1I3CH96"/>
<dbReference type="InterPro" id="IPR003593">
    <property type="entry name" value="AAA+_ATPase"/>
</dbReference>
<dbReference type="Gene3D" id="3.40.50.300">
    <property type="entry name" value="P-loop containing nucleotide triphosphate hydrolases"/>
    <property type="match status" value="3"/>
</dbReference>
<feature type="domain" description="AAA+ ATPase" evidence="5">
    <location>
        <begin position="139"/>
        <end position="300"/>
    </location>
</feature>
<protein>
    <submittedName>
        <fullName evidence="6">AAA+-type ATPase, SpoVK/Ycf46/Vps4 family</fullName>
    </submittedName>
</protein>
<reference evidence="6 7" key="1">
    <citation type="submission" date="2016-10" db="EMBL/GenBank/DDBJ databases">
        <authorList>
            <person name="de Groot N.N."/>
        </authorList>
    </citation>
    <scope>NUCLEOTIDE SEQUENCE [LARGE SCALE GENOMIC DNA]</scope>
    <source>
        <strain evidence="6 7">Z108</strain>
    </source>
</reference>
<keyword evidence="3" id="KW-0067">ATP-binding</keyword>